<dbReference type="SUPFAM" id="SSF53244">
    <property type="entry name" value="MurD-like peptide ligases, peptide-binding domain"/>
    <property type="match status" value="1"/>
</dbReference>
<dbReference type="Pfam" id="PF08245">
    <property type="entry name" value="Mur_ligase_M"/>
    <property type="match status" value="1"/>
</dbReference>
<evidence type="ECO:0000256" key="3">
    <source>
        <dbReference type="ARBA" id="ARBA00022840"/>
    </source>
</evidence>
<dbReference type="EMBL" id="JACHEX010000002">
    <property type="protein sequence ID" value="MBB6062634.1"/>
    <property type="molecule type" value="Genomic_DNA"/>
</dbReference>
<comment type="caution">
    <text evidence="7">The sequence shown here is derived from an EMBL/GenBank/DDBJ whole genome shotgun (WGS) entry which is preliminary data.</text>
</comment>
<dbReference type="Proteomes" id="UP000555828">
    <property type="component" value="Unassembled WGS sequence"/>
</dbReference>
<feature type="transmembrane region" description="Helical" evidence="4">
    <location>
        <begin position="44"/>
        <end position="77"/>
    </location>
</feature>
<dbReference type="Pfam" id="PF02875">
    <property type="entry name" value="Mur_ligase_C"/>
    <property type="match status" value="1"/>
</dbReference>
<keyword evidence="4" id="KW-1133">Transmembrane helix</keyword>
<feature type="domain" description="Mur ligase central" evidence="6">
    <location>
        <begin position="172"/>
        <end position="362"/>
    </location>
</feature>
<keyword evidence="2" id="KW-0547">Nucleotide-binding</keyword>
<dbReference type="GO" id="GO:0047480">
    <property type="term" value="F:UDP-N-acetylmuramoyl-tripeptide-D-alanyl-D-alanine ligase activity"/>
    <property type="evidence" value="ECO:0007669"/>
    <property type="project" value="UniProtKB-EC"/>
</dbReference>
<reference evidence="7 8" key="1">
    <citation type="submission" date="2020-08" db="EMBL/GenBank/DDBJ databases">
        <title>Genomic Encyclopedia of Type Strains, Phase IV (KMG-IV): sequencing the most valuable type-strain genomes for metagenomic binning, comparative biology and taxonomic classification.</title>
        <authorList>
            <person name="Goeker M."/>
        </authorList>
    </citation>
    <scope>NUCLEOTIDE SEQUENCE [LARGE SCALE GENOMIC DNA]</scope>
    <source>
        <strain evidence="7 8">DSM 13481</strain>
    </source>
</reference>
<dbReference type="RefSeq" id="WP_184619280.1">
    <property type="nucleotide sequence ID" value="NZ_JACHEX010000002.1"/>
</dbReference>
<keyword evidence="3" id="KW-0067">ATP-binding</keyword>
<evidence type="ECO:0000259" key="5">
    <source>
        <dbReference type="Pfam" id="PF02875"/>
    </source>
</evidence>
<evidence type="ECO:0000256" key="4">
    <source>
        <dbReference type="SAM" id="Phobius"/>
    </source>
</evidence>
<dbReference type="EC" id="6.3.2.10" evidence="7"/>
<accession>A0A841GN95</accession>
<evidence type="ECO:0000313" key="7">
    <source>
        <dbReference type="EMBL" id="MBB6062634.1"/>
    </source>
</evidence>
<protein>
    <submittedName>
        <fullName evidence="7">UDP-N-acetylmuramoyl-tripeptide--D-alanyl-D-alanine ligase</fullName>
        <ecNumber evidence="7">6.3.2.10</ecNumber>
    </submittedName>
</protein>
<dbReference type="PANTHER" id="PTHR43024:SF1">
    <property type="entry name" value="UDP-N-ACETYLMURAMOYL-TRIPEPTIDE--D-ALANYL-D-ALANINE LIGASE"/>
    <property type="match status" value="1"/>
</dbReference>
<sequence length="514" mass="60226">MDKVFLSLLAANFVIRSLYSLHMLQLEEYSEKKYIRWIFSHINKYIINILLIASFILYFFHPLYASLILLISIFLDLKLFLLKKKKKRLVFTKRLRRLMYTSFSLFAIFLSLTFIYSNIIYEIIAFTFVLFNSLFYYITNGILIPIERLINEYYYKDAKRKISRLNPSTVAVTGSYGKTSTKYYLYHLVSEHYKSLMTPESYNTTMGITKTIREKLDKSHEVFIVELAENDNYGYDKLLELVKPQISILTSIGIQHFEEFESLDNIIQNFKNFILDNRSGKKIIANIDDENIKKVLENIDANKEIITCAINEKEAQYKVEELKLSKDGASFVVITPNNQKFYFETNVYGNENIRNLLLAIVASFELKVPVEEVIERAKNVVKPKHRLEIVRNDTITVIDDTFNSNPKGFKMALEYLSLFENRRKIIVTPGFVELGEKEDEEHYKIGKEIAKYVDVVFLIGEKRTEKIYKGLIDSNFEGKIFIVEDLNEVIEKFKSFLQPGDIVLFENDLPDNYN</sequence>
<gene>
    <name evidence="7" type="ORF">HNP65_001072</name>
</gene>
<feature type="domain" description="Mur ligase C-terminal" evidence="5">
    <location>
        <begin position="385"/>
        <end position="505"/>
    </location>
</feature>
<proteinExistence type="predicted"/>
<dbReference type="InterPro" id="IPR036615">
    <property type="entry name" value="Mur_ligase_C_dom_sf"/>
</dbReference>
<evidence type="ECO:0000259" key="6">
    <source>
        <dbReference type="Pfam" id="PF08245"/>
    </source>
</evidence>
<name>A0A841GN95_9BACT</name>
<evidence type="ECO:0000256" key="1">
    <source>
        <dbReference type="ARBA" id="ARBA00022598"/>
    </source>
</evidence>
<dbReference type="InterPro" id="IPR013221">
    <property type="entry name" value="Mur_ligase_cen"/>
</dbReference>
<dbReference type="GO" id="GO:0005524">
    <property type="term" value="F:ATP binding"/>
    <property type="evidence" value="ECO:0007669"/>
    <property type="project" value="UniProtKB-KW"/>
</dbReference>
<dbReference type="AlphaFoldDB" id="A0A841GN95"/>
<evidence type="ECO:0000256" key="2">
    <source>
        <dbReference type="ARBA" id="ARBA00022741"/>
    </source>
</evidence>
<keyword evidence="8" id="KW-1185">Reference proteome</keyword>
<dbReference type="SUPFAM" id="SSF53623">
    <property type="entry name" value="MurD-like peptide ligases, catalytic domain"/>
    <property type="match status" value="1"/>
</dbReference>
<dbReference type="InterPro" id="IPR004101">
    <property type="entry name" value="Mur_ligase_C"/>
</dbReference>
<dbReference type="InterPro" id="IPR051046">
    <property type="entry name" value="MurCDEF_CellWall_CoF430Synth"/>
</dbReference>
<dbReference type="Gene3D" id="3.40.1190.10">
    <property type="entry name" value="Mur-like, catalytic domain"/>
    <property type="match status" value="1"/>
</dbReference>
<keyword evidence="1 7" id="KW-0436">Ligase</keyword>
<dbReference type="Gene3D" id="3.90.190.20">
    <property type="entry name" value="Mur ligase, C-terminal domain"/>
    <property type="match status" value="1"/>
</dbReference>
<keyword evidence="4" id="KW-0472">Membrane</keyword>
<dbReference type="PANTHER" id="PTHR43024">
    <property type="entry name" value="UDP-N-ACETYLMURAMOYL-TRIPEPTIDE--D-ALANYL-D-ALANINE LIGASE"/>
    <property type="match status" value="1"/>
</dbReference>
<feature type="transmembrane region" description="Helical" evidence="4">
    <location>
        <begin position="98"/>
        <end position="117"/>
    </location>
</feature>
<evidence type="ECO:0000313" key="8">
    <source>
        <dbReference type="Proteomes" id="UP000555828"/>
    </source>
</evidence>
<keyword evidence="4" id="KW-0812">Transmembrane</keyword>
<dbReference type="InterPro" id="IPR036565">
    <property type="entry name" value="Mur-like_cat_sf"/>
</dbReference>
<organism evidence="7 8">
    <name type="scientific">Thermosipho japonicus</name>
    <dbReference type="NCBI Taxonomy" id="90323"/>
    <lineage>
        <taxon>Bacteria</taxon>
        <taxon>Thermotogati</taxon>
        <taxon>Thermotogota</taxon>
        <taxon>Thermotogae</taxon>
        <taxon>Thermotogales</taxon>
        <taxon>Fervidobacteriaceae</taxon>
        <taxon>Thermosipho</taxon>
    </lineage>
</organism>